<feature type="transmembrane region" description="Helical" evidence="14">
    <location>
        <begin position="396"/>
        <end position="417"/>
    </location>
</feature>
<evidence type="ECO:0000256" key="10">
    <source>
        <dbReference type="ARBA" id="ARBA00023136"/>
    </source>
</evidence>
<sequence>MLPLHVAYVVFGVYLATLVATTLLGIVHRVRASKHGDPVKEHYVAGLGLMQVAWFFSMSASLYSGYSVSGIVNESFNQGWTSTRWIPGGIGVYVGFLLLAPRFHTLGKTRGYMTLSHFIYERYLPSPSGGPVWVAHLLRLLSFAALQLPVFTYLITQFQALGIEVRTFTQGAISPVTAVVVSAVILLISDLLGGMRSVAYTDVVQGIVLFFGSIIFLIVQRTELGGLPNAAQYYKNPLTSTMPGIRNMQRVPQPATIVSYFDGEIAKGESAFSRMLIIVSNHGTGQAFLAALLLAAAVCAMMSTADSALLAFSVMWTVDLYKPYIRPSASAREQLFFGRVMSTLGLGVGVLLGLLTIQTGTPNLSALFSLQNVTPIHVAPAVWLGLHWRGLRGEAVAAGMVAGLAVTVGLVFSPLNVGLVKGLDSTACGLSTAMIGFFVNIFVTVALGLLLQYRPALFSTSDADSPARRAAAIERLDIGPRRDKMLNLPMLAAMFLLLLFSAPFCFKAGSRNAWVGDMAAWAFVALFFSGVLACATAAAYIWLWEDYKEPGATLPIEAIGDAKDAGGFGRGGGRGGGAAAAAAAAEPNPKIAALAAFREAVDAS</sequence>
<dbReference type="GO" id="GO:0005886">
    <property type="term" value="C:plasma membrane"/>
    <property type="evidence" value="ECO:0007669"/>
    <property type="project" value="TreeGrafter"/>
</dbReference>
<feature type="transmembrane region" description="Helical" evidence="14">
    <location>
        <begin position="336"/>
        <end position="358"/>
    </location>
</feature>
<feature type="transmembrane region" description="Helical" evidence="14">
    <location>
        <begin position="288"/>
        <end position="315"/>
    </location>
</feature>
<dbReference type="PANTHER" id="PTHR45897:SF4">
    <property type="entry name" value="HIGH-AFFINITY CHOLINE TRANSPORTER 1"/>
    <property type="match status" value="1"/>
</dbReference>
<keyword evidence="4 14" id="KW-0812">Transmembrane</keyword>
<keyword evidence="16" id="KW-1185">Reference proteome</keyword>
<comment type="caution">
    <text evidence="15">The sequence shown here is derived from an EMBL/GenBank/DDBJ whole genome shotgun (WGS) entry which is preliminary data.</text>
</comment>
<dbReference type="Pfam" id="PF00474">
    <property type="entry name" value="SSF"/>
    <property type="match status" value="2"/>
</dbReference>
<feature type="transmembrane region" description="Helical" evidence="14">
    <location>
        <begin position="518"/>
        <end position="543"/>
    </location>
</feature>
<dbReference type="InterPro" id="IPR001734">
    <property type="entry name" value="Na/solute_symporter"/>
</dbReference>
<keyword evidence="9" id="KW-0406">Ion transport</keyword>
<evidence type="ECO:0000256" key="3">
    <source>
        <dbReference type="ARBA" id="ARBA00022448"/>
    </source>
</evidence>
<evidence type="ECO:0000256" key="6">
    <source>
        <dbReference type="ARBA" id="ARBA00022979"/>
    </source>
</evidence>
<evidence type="ECO:0000256" key="1">
    <source>
        <dbReference type="ARBA" id="ARBA00004141"/>
    </source>
</evidence>
<feature type="transmembrane region" description="Helical" evidence="14">
    <location>
        <begin position="6"/>
        <end position="30"/>
    </location>
</feature>
<dbReference type="OrthoDB" id="546820at2759"/>
<evidence type="ECO:0000256" key="11">
    <source>
        <dbReference type="ARBA" id="ARBA00023180"/>
    </source>
</evidence>
<feature type="transmembrane region" description="Helical" evidence="14">
    <location>
        <begin position="167"/>
        <end position="188"/>
    </location>
</feature>
<dbReference type="GO" id="GO:0005307">
    <property type="term" value="F:choline:sodium symporter activity"/>
    <property type="evidence" value="ECO:0007669"/>
    <property type="project" value="TreeGrafter"/>
</dbReference>
<keyword evidence="11" id="KW-0325">Glycoprotein</keyword>
<feature type="transmembrane region" description="Helical" evidence="14">
    <location>
        <begin position="85"/>
        <end position="103"/>
    </location>
</feature>
<dbReference type="EMBL" id="BDRX01000007">
    <property type="protein sequence ID" value="GBF88910.1"/>
    <property type="molecule type" value="Genomic_DNA"/>
</dbReference>
<organism evidence="15 16">
    <name type="scientific">Raphidocelis subcapitata</name>
    <dbReference type="NCBI Taxonomy" id="307507"/>
    <lineage>
        <taxon>Eukaryota</taxon>
        <taxon>Viridiplantae</taxon>
        <taxon>Chlorophyta</taxon>
        <taxon>core chlorophytes</taxon>
        <taxon>Chlorophyceae</taxon>
        <taxon>CS clade</taxon>
        <taxon>Sphaeropleales</taxon>
        <taxon>Selenastraceae</taxon>
        <taxon>Raphidocelis</taxon>
    </lineage>
</organism>
<keyword evidence="6" id="KW-0530">Neurotransmitter biosynthesis</keyword>
<name>A0A2V0NTM1_9CHLO</name>
<dbReference type="Gene3D" id="1.20.1730.10">
    <property type="entry name" value="Sodium/glucose cotransporter"/>
    <property type="match status" value="1"/>
</dbReference>
<keyword evidence="12" id="KW-0739">Sodium transport</keyword>
<keyword evidence="3" id="KW-0813">Transport</keyword>
<keyword evidence="8" id="KW-0915">Sodium</keyword>
<evidence type="ECO:0000256" key="12">
    <source>
        <dbReference type="ARBA" id="ARBA00023201"/>
    </source>
</evidence>
<protein>
    <submittedName>
        <fullName evidence="15">Sodium:pantothenate symporter</fullName>
    </submittedName>
</protein>
<feature type="transmembrane region" description="Helical" evidence="14">
    <location>
        <begin position="485"/>
        <end position="506"/>
    </location>
</feature>
<evidence type="ECO:0000256" key="2">
    <source>
        <dbReference type="ARBA" id="ARBA00006434"/>
    </source>
</evidence>
<evidence type="ECO:0000313" key="16">
    <source>
        <dbReference type="Proteomes" id="UP000247498"/>
    </source>
</evidence>
<feature type="transmembrane region" description="Helical" evidence="14">
    <location>
        <begin position="42"/>
        <end position="65"/>
    </location>
</feature>
<dbReference type="STRING" id="307507.A0A2V0NTM1"/>
<proteinExistence type="inferred from homology"/>
<accession>A0A2V0NTM1</accession>
<evidence type="ECO:0000256" key="9">
    <source>
        <dbReference type="ARBA" id="ARBA00023065"/>
    </source>
</evidence>
<keyword evidence="7 14" id="KW-1133">Transmembrane helix</keyword>
<dbReference type="PANTHER" id="PTHR45897">
    <property type="entry name" value="HIGH-AFFINITY CHOLINE TRANSPORTER 1"/>
    <property type="match status" value="1"/>
</dbReference>
<reference evidence="15 16" key="1">
    <citation type="journal article" date="2018" name="Sci. Rep.">
        <title>Raphidocelis subcapitata (=Pseudokirchneriella subcapitata) provides an insight into genome evolution and environmental adaptations in the Sphaeropleales.</title>
        <authorList>
            <person name="Suzuki S."/>
            <person name="Yamaguchi H."/>
            <person name="Nakajima N."/>
            <person name="Kawachi M."/>
        </authorList>
    </citation>
    <scope>NUCLEOTIDE SEQUENCE [LARGE SCALE GENOMIC DNA]</scope>
    <source>
        <strain evidence="15 16">NIES-35</strain>
    </source>
</reference>
<comment type="subcellular location">
    <subcellularLocation>
        <location evidence="1">Membrane</location>
        <topology evidence="1">Multi-pass membrane protein</topology>
    </subcellularLocation>
</comment>
<evidence type="ECO:0000256" key="14">
    <source>
        <dbReference type="SAM" id="Phobius"/>
    </source>
</evidence>
<evidence type="ECO:0000256" key="13">
    <source>
        <dbReference type="RuleBase" id="RU362091"/>
    </source>
</evidence>
<dbReference type="InterPro" id="IPR052244">
    <property type="entry name" value="Choline_transporter"/>
</dbReference>
<dbReference type="InterPro" id="IPR038377">
    <property type="entry name" value="Na/Glc_symporter_sf"/>
</dbReference>
<evidence type="ECO:0000256" key="5">
    <source>
        <dbReference type="ARBA" id="ARBA00022847"/>
    </source>
</evidence>
<comment type="similarity">
    <text evidence="2 13">Belongs to the sodium:solute symporter (SSF) (TC 2.A.21) family.</text>
</comment>
<feature type="transmembrane region" description="Helical" evidence="14">
    <location>
        <begin position="200"/>
        <end position="219"/>
    </location>
</feature>
<keyword evidence="5" id="KW-0769">Symport</keyword>
<feature type="transmembrane region" description="Helical" evidence="14">
    <location>
        <begin position="429"/>
        <end position="451"/>
    </location>
</feature>
<dbReference type="InParanoid" id="A0A2V0NTM1"/>
<dbReference type="Proteomes" id="UP000247498">
    <property type="component" value="Unassembled WGS sequence"/>
</dbReference>
<evidence type="ECO:0000313" key="15">
    <source>
        <dbReference type="EMBL" id="GBF88910.1"/>
    </source>
</evidence>
<evidence type="ECO:0000256" key="7">
    <source>
        <dbReference type="ARBA" id="ARBA00022989"/>
    </source>
</evidence>
<dbReference type="PROSITE" id="PS50283">
    <property type="entry name" value="NA_SOLUT_SYMP_3"/>
    <property type="match status" value="1"/>
</dbReference>
<feature type="transmembrane region" description="Helical" evidence="14">
    <location>
        <begin position="132"/>
        <end position="155"/>
    </location>
</feature>
<evidence type="ECO:0000256" key="4">
    <source>
        <dbReference type="ARBA" id="ARBA00022692"/>
    </source>
</evidence>
<dbReference type="AlphaFoldDB" id="A0A2V0NTM1"/>
<keyword evidence="10 14" id="KW-0472">Membrane</keyword>
<gene>
    <name evidence="15" type="ORF">Rsub_01409</name>
</gene>
<evidence type="ECO:0000256" key="8">
    <source>
        <dbReference type="ARBA" id="ARBA00023053"/>
    </source>
</evidence>